<name>D4ZLZ3_SHEVD</name>
<dbReference type="EMBL" id="AP011177">
    <property type="protein sequence ID" value="BAJ02692.1"/>
    <property type="molecule type" value="Genomic_DNA"/>
</dbReference>
<dbReference type="HOGENOM" id="CLU_3383773_0_0_6"/>
<gene>
    <name evidence="1" type="ordered locus">SVI_2721</name>
</gene>
<evidence type="ECO:0000313" key="2">
    <source>
        <dbReference type="Proteomes" id="UP000002350"/>
    </source>
</evidence>
<proteinExistence type="predicted"/>
<dbReference type="AlphaFoldDB" id="D4ZLZ3"/>
<sequence length="33" mass="3476">MAAQPENTFGGVYSADMKCCHGLTLTNCILGDN</sequence>
<reference evidence="2" key="1">
    <citation type="journal article" date="2010" name="Mol. Biosyst.">
        <title>Complete genome sequence and comparative analysis of Shewanella violacea, a psychrophilic and piezophilic bacterium from deep sea floor sediments.</title>
        <authorList>
            <person name="Aono E."/>
            <person name="Baba T."/>
            <person name="Ara T."/>
            <person name="Nishi T."/>
            <person name="Nakamichi T."/>
            <person name="Inamoto E."/>
            <person name="Toyonaga H."/>
            <person name="Hasegawa M."/>
            <person name="Takai Y."/>
            <person name="Okumura Y."/>
            <person name="Baba M."/>
            <person name="Tomita M."/>
            <person name="Kato C."/>
            <person name="Oshima T."/>
            <person name="Nakasone K."/>
            <person name="Mori H."/>
        </authorList>
    </citation>
    <scope>NUCLEOTIDE SEQUENCE [LARGE SCALE GENOMIC DNA]</scope>
    <source>
        <strain evidence="2">JCM 10179 / CIP 106290 / LMG 19151 / DSS12</strain>
    </source>
</reference>
<protein>
    <submittedName>
        <fullName evidence="1">Uncharacterized protein</fullName>
    </submittedName>
</protein>
<organism evidence="1 2">
    <name type="scientific">Shewanella violacea (strain JCM 10179 / CIP 106290 / LMG 19151 / DSS12)</name>
    <dbReference type="NCBI Taxonomy" id="637905"/>
    <lineage>
        <taxon>Bacteria</taxon>
        <taxon>Pseudomonadati</taxon>
        <taxon>Pseudomonadota</taxon>
        <taxon>Gammaproteobacteria</taxon>
        <taxon>Alteromonadales</taxon>
        <taxon>Shewanellaceae</taxon>
        <taxon>Shewanella</taxon>
    </lineage>
</organism>
<dbReference type="KEGG" id="svo:SVI_2721"/>
<evidence type="ECO:0000313" key="1">
    <source>
        <dbReference type="EMBL" id="BAJ02692.1"/>
    </source>
</evidence>
<dbReference type="Proteomes" id="UP000002350">
    <property type="component" value="Chromosome"/>
</dbReference>
<keyword evidence="2" id="KW-1185">Reference proteome</keyword>
<accession>D4ZLZ3</accession>